<dbReference type="Proteomes" id="UP000727490">
    <property type="component" value="Unassembled WGS sequence"/>
</dbReference>
<keyword evidence="4" id="KW-1185">Reference proteome</keyword>
<dbReference type="EMBL" id="RPHB01000006">
    <property type="protein sequence ID" value="MBW3468910.1"/>
    <property type="molecule type" value="Genomic_DNA"/>
</dbReference>
<protein>
    <submittedName>
        <fullName evidence="3">SDR family NAD(P)-dependent oxidoreductase</fullName>
    </submittedName>
</protein>
<dbReference type="PANTHER" id="PTHR43669">
    <property type="entry name" value="5-KETO-D-GLUCONATE 5-REDUCTASE"/>
    <property type="match status" value="1"/>
</dbReference>
<evidence type="ECO:0000256" key="1">
    <source>
        <dbReference type="ARBA" id="ARBA00006484"/>
    </source>
</evidence>
<evidence type="ECO:0000256" key="2">
    <source>
        <dbReference type="ARBA" id="ARBA00023002"/>
    </source>
</evidence>
<sequence length="225" mass="24936">MERNIIVTGAAGNLGKAVVEKFKREGYRVIATILPDSNEEVEEADDVYEVDVTDEKSVTEFAKEYQLQYGEVDAIGLLVGGFAMGNIEDTSLDQIHKMVTLNFYSAYNMVKSFLPMLKKLDSGCFLFVGARPALQPSDGKGVVAYALSKRMVIELADYVAEEAKDTNVRSHVFVPSVIDTPENRESMPNEDFSQWVSPAEIAEAMHYAVNNPALRNMTFKLYGGV</sequence>
<comment type="caution">
    <text evidence="3">The sequence shown here is derived from an EMBL/GenBank/DDBJ whole genome shotgun (WGS) entry which is preliminary data.</text>
</comment>
<proteinExistence type="inferred from homology"/>
<dbReference type="Pfam" id="PF00106">
    <property type="entry name" value="adh_short"/>
    <property type="match status" value="1"/>
</dbReference>
<evidence type="ECO:0000313" key="3">
    <source>
        <dbReference type="EMBL" id="MBW3468910.1"/>
    </source>
</evidence>
<name>A0A951MFC3_9BACT</name>
<organism evidence="3 4">
    <name type="scientific">Arthrospiribacter ruber</name>
    <dbReference type="NCBI Taxonomy" id="2487934"/>
    <lineage>
        <taxon>Bacteria</taxon>
        <taxon>Pseudomonadati</taxon>
        <taxon>Bacteroidota</taxon>
        <taxon>Cytophagia</taxon>
        <taxon>Cytophagales</taxon>
        <taxon>Cyclobacteriaceae</taxon>
        <taxon>Arthrospiribacter</taxon>
    </lineage>
</organism>
<comment type="similarity">
    <text evidence="1">Belongs to the short-chain dehydrogenases/reductases (SDR) family.</text>
</comment>
<dbReference type="PANTHER" id="PTHR43669:SF3">
    <property type="entry name" value="ALCOHOL DEHYDROGENASE, PUTATIVE (AFU_ORTHOLOGUE AFUA_3G03445)-RELATED"/>
    <property type="match status" value="1"/>
</dbReference>
<dbReference type="InterPro" id="IPR002347">
    <property type="entry name" value="SDR_fam"/>
</dbReference>
<dbReference type="AlphaFoldDB" id="A0A951MFC3"/>
<evidence type="ECO:0000313" key="4">
    <source>
        <dbReference type="Proteomes" id="UP000727490"/>
    </source>
</evidence>
<accession>A0A951MFC3</accession>
<reference evidence="3 4" key="1">
    <citation type="journal article" date="2020" name="Syst. Appl. Microbiol.">
        <title>Arthrospiribacter ruber gen. nov., sp. nov., a novel bacterium isolated from Arthrospira cultures.</title>
        <authorList>
            <person name="Waleron M."/>
            <person name="Misztak A."/>
            <person name="Waleron M.M."/>
            <person name="Furmaniak M."/>
            <person name="Mrozik A."/>
            <person name="Waleron K."/>
        </authorList>
    </citation>
    <scope>NUCLEOTIDE SEQUENCE [LARGE SCALE GENOMIC DNA]</scope>
    <source>
        <strain evidence="3 4">DPMB0001</strain>
    </source>
</reference>
<dbReference type="GO" id="GO:0016491">
    <property type="term" value="F:oxidoreductase activity"/>
    <property type="evidence" value="ECO:0007669"/>
    <property type="project" value="UniProtKB-KW"/>
</dbReference>
<gene>
    <name evidence="3" type="ORF">EGN73_13970</name>
</gene>
<dbReference type="RefSeq" id="WP_219290979.1">
    <property type="nucleotide sequence ID" value="NZ_RPHB01000006.1"/>
</dbReference>
<keyword evidence="2" id="KW-0560">Oxidoreductase</keyword>